<evidence type="ECO:0000256" key="8">
    <source>
        <dbReference type="ARBA" id="ARBA00047811"/>
    </source>
</evidence>
<keyword evidence="7" id="KW-0067">ATP-binding</keyword>
<keyword evidence="5" id="KW-0547">Nucleotide-binding</keyword>
<dbReference type="InterPro" id="IPR045267">
    <property type="entry name" value="CDK11/PITSLRE_STKc"/>
</dbReference>
<comment type="catalytic activity">
    <reaction evidence="9">
        <text>L-seryl-[protein] + ATP = O-phospho-L-seryl-[protein] + ADP + H(+)</text>
        <dbReference type="Rhea" id="RHEA:17989"/>
        <dbReference type="Rhea" id="RHEA-COMP:9863"/>
        <dbReference type="Rhea" id="RHEA-COMP:11604"/>
        <dbReference type="ChEBI" id="CHEBI:15378"/>
        <dbReference type="ChEBI" id="CHEBI:29999"/>
        <dbReference type="ChEBI" id="CHEBI:30616"/>
        <dbReference type="ChEBI" id="CHEBI:83421"/>
        <dbReference type="ChEBI" id="CHEBI:456216"/>
        <dbReference type="EC" id="2.7.11.22"/>
    </reaction>
</comment>
<dbReference type="FunFam" id="3.30.200.20:FF:000054">
    <property type="entry name" value="Cyclin-dependent kinase 11B"/>
    <property type="match status" value="1"/>
</dbReference>
<dbReference type="GO" id="GO:2001178">
    <property type="term" value="P:positive regulation of mediator complex assembly"/>
    <property type="evidence" value="ECO:0007669"/>
    <property type="project" value="EnsemblFungi"/>
</dbReference>
<dbReference type="GO" id="GO:0000307">
    <property type="term" value="C:cyclin-dependent protein kinase holoenzyme complex"/>
    <property type="evidence" value="ECO:0007669"/>
    <property type="project" value="EnsemblFungi"/>
</dbReference>
<evidence type="ECO:0000313" key="13">
    <source>
        <dbReference type="JaponicusDB" id="SJAG_03421"/>
    </source>
</evidence>
<organism evidence="12 14">
    <name type="scientific">Schizosaccharomyces japonicus (strain yFS275 / FY16936)</name>
    <name type="common">Fission yeast</name>
    <dbReference type="NCBI Taxonomy" id="402676"/>
    <lineage>
        <taxon>Eukaryota</taxon>
        <taxon>Fungi</taxon>
        <taxon>Dikarya</taxon>
        <taxon>Ascomycota</taxon>
        <taxon>Taphrinomycotina</taxon>
        <taxon>Schizosaccharomycetes</taxon>
        <taxon>Schizosaccharomycetales</taxon>
        <taxon>Schizosaccharomycetaceae</taxon>
        <taxon>Schizosaccharomyces</taxon>
    </lineage>
</organism>
<evidence type="ECO:0000256" key="7">
    <source>
        <dbReference type="ARBA" id="ARBA00022840"/>
    </source>
</evidence>
<evidence type="ECO:0000256" key="3">
    <source>
        <dbReference type="ARBA" id="ARBA00022527"/>
    </source>
</evidence>
<dbReference type="RefSeq" id="XP_002174568.1">
    <property type="nucleotide sequence ID" value="XM_002174532.2"/>
</dbReference>
<dbReference type="PROSITE" id="PS50011">
    <property type="entry name" value="PROTEIN_KINASE_DOM"/>
    <property type="match status" value="1"/>
</dbReference>
<evidence type="ECO:0000256" key="10">
    <source>
        <dbReference type="SAM" id="MobiDB-lite"/>
    </source>
</evidence>
<keyword evidence="6 12" id="KW-0418">Kinase</keyword>
<dbReference type="GO" id="GO:0004674">
    <property type="term" value="F:protein serine/threonine kinase activity"/>
    <property type="evidence" value="ECO:0000318"/>
    <property type="project" value="GO_Central"/>
</dbReference>
<dbReference type="JaponicusDB" id="SJAG_03421">
    <property type="gene designation" value="cdk11"/>
</dbReference>
<dbReference type="GeneID" id="7052431"/>
<name>B6K468_SCHJY</name>
<dbReference type="GO" id="GO:0000785">
    <property type="term" value="C:chromatin"/>
    <property type="evidence" value="ECO:0007669"/>
    <property type="project" value="EnsemblFungi"/>
</dbReference>
<dbReference type="STRING" id="402676.B6K468"/>
<keyword evidence="14" id="KW-1185">Reference proteome</keyword>
<evidence type="ECO:0000256" key="6">
    <source>
        <dbReference type="ARBA" id="ARBA00022777"/>
    </source>
</evidence>
<evidence type="ECO:0000313" key="12">
    <source>
        <dbReference type="EMBL" id="EEB08275.1"/>
    </source>
</evidence>
<evidence type="ECO:0000256" key="9">
    <source>
        <dbReference type="ARBA" id="ARBA00048367"/>
    </source>
</evidence>
<keyword evidence="3" id="KW-0723">Serine/threonine-protein kinase</keyword>
<dbReference type="InterPro" id="IPR050108">
    <property type="entry name" value="CDK"/>
</dbReference>
<evidence type="ECO:0000256" key="2">
    <source>
        <dbReference type="ARBA" id="ARBA00012425"/>
    </source>
</evidence>
<dbReference type="OrthoDB" id="1732493at2759"/>
<dbReference type="FunFam" id="1.10.510.10:FF:000211">
    <property type="entry name" value="Cyclin-dependent kinase G-2"/>
    <property type="match status" value="1"/>
</dbReference>
<dbReference type="VEuPathDB" id="FungiDB:SJAG_03421"/>
<evidence type="ECO:0000256" key="4">
    <source>
        <dbReference type="ARBA" id="ARBA00022679"/>
    </source>
</evidence>
<comment type="catalytic activity">
    <reaction evidence="8">
        <text>L-threonyl-[protein] + ATP = O-phospho-L-threonyl-[protein] + ADP + H(+)</text>
        <dbReference type="Rhea" id="RHEA:46608"/>
        <dbReference type="Rhea" id="RHEA-COMP:11060"/>
        <dbReference type="Rhea" id="RHEA-COMP:11605"/>
        <dbReference type="ChEBI" id="CHEBI:15378"/>
        <dbReference type="ChEBI" id="CHEBI:30013"/>
        <dbReference type="ChEBI" id="CHEBI:30616"/>
        <dbReference type="ChEBI" id="CHEBI:61977"/>
        <dbReference type="ChEBI" id="CHEBI:456216"/>
        <dbReference type="EC" id="2.7.11.22"/>
    </reaction>
</comment>
<dbReference type="EMBL" id="KE651167">
    <property type="protein sequence ID" value="EEB08275.1"/>
    <property type="molecule type" value="Genomic_DNA"/>
</dbReference>
<proteinExistence type="inferred from homology"/>
<keyword evidence="4" id="KW-0808">Transferase</keyword>
<feature type="compositionally biased region" description="Basic and acidic residues" evidence="10">
    <location>
        <begin position="377"/>
        <end position="395"/>
    </location>
</feature>
<dbReference type="GO" id="GO:0004693">
    <property type="term" value="F:cyclin-dependent protein serine/threonine kinase activity"/>
    <property type="evidence" value="ECO:0007669"/>
    <property type="project" value="UniProtKB-EC"/>
</dbReference>
<dbReference type="HOGENOM" id="CLU_000288_181_1_1"/>
<dbReference type="GO" id="GO:0005524">
    <property type="term" value="F:ATP binding"/>
    <property type="evidence" value="ECO:0007669"/>
    <property type="project" value="UniProtKB-KW"/>
</dbReference>
<dbReference type="SMART" id="SM00220">
    <property type="entry name" value="S_TKc"/>
    <property type="match status" value="1"/>
</dbReference>
<dbReference type="Gene3D" id="1.10.510.10">
    <property type="entry name" value="Transferase(Phosphotransferase) domain 1"/>
    <property type="match status" value="1"/>
</dbReference>
<accession>B6K468</accession>
<dbReference type="Proteomes" id="UP000001744">
    <property type="component" value="Unassembled WGS sequence"/>
</dbReference>
<sequence length="401" mass="46517">MTSKWERIKDNDGFAAEDVRREQEWRKRRKLEKQKKQAELLHKESYSSFDVRSFILNQSGQLHSCDSIDSYEVLNKIEEGSYGIVYRARDKRNKNIIALKKVKLEKDYVEGFPITSLREIQSLKLVQHDNIVKLLDVVTGRSGKDVYLVMEFMEHDLATLLKDMPEDFLQSEVKTLMLQLLAAVATLHHHWFVHRDLKPSNLLMNNTGEIKIADFGLARSLGEPKPQLTRLVVTLWYRAPELLLGAPSYGKEIDMWSVGCIFAELLTRSPLFNGRSELDQLSKIFNFLGYPTHESWPQFFLLPHASQVKQPSVKSQHSQLRSAFPFLTAAGHDLLSRLLTLNPAHRITAEEALQHPYFTEAPRPKDPRFFPTFPSKAKGEHRKEWNRRSDEEYTHTQRPPN</sequence>
<dbReference type="eggNOG" id="KOG0663">
    <property type="taxonomic scope" value="Eukaryota"/>
</dbReference>
<dbReference type="EC" id="2.7.11.22" evidence="2"/>
<dbReference type="GO" id="GO:0005634">
    <property type="term" value="C:nucleus"/>
    <property type="evidence" value="ECO:0000318"/>
    <property type="project" value="GO_Central"/>
</dbReference>
<protein>
    <recommendedName>
        <fullName evidence="2">cyclin-dependent kinase</fullName>
        <ecNumber evidence="2">2.7.11.22</ecNumber>
    </recommendedName>
</protein>
<dbReference type="InterPro" id="IPR011009">
    <property type="entry name" value="Kinase-like_dom_sf"/>
</dbReference>
<dbReference type="Pfam" id="PF00069">
    <property type="entry name" value="Pkinase"/>
    <property type="match status" value="1"/>
</dbReference>
<evidence type="ECO:0000313" key="14">
    <source>
        <dbReference type="Proteomes" id="UP000001744"/>
    </source>
</evidence>
<gene>
    <name evidence="13" type="primary">cdk11</name>
    <name evidence="12" type="ORF">SJAG_03421</name>
</gene>
<reference evidence="12 14" key="1">
    <citation type="journal article" date="2011" name="Science">
        <title>Comparative functional genomics of the fission yeasts.</title>
        <authorList>
            <person name="Rhind N."/>
            <person name="Chen Z."/>
            <person name="Yassour M."/>
            <person name="Thompson D.A."/>
            <person name="Haas B.J."/>
            <person name="Habib N."/>
            <person name="Wapinski I."/>
            <person name="Roy S."/>
            <person name="Lin M.F."/>
            <person name="Heiman D.I."/>
            <person name="Young S.K."/>
            <person name="Furuya K."/>
            <person name="Guo Y."/>
            <person name="Pidoux A."/>
            <person name="Chen H.M."/>
            <person name="Robbertse B."/>
            <person name="Goldberg J.M."/>
            <person name="Aoki K."/>
            <person name="Bayne E.H."/>
            <person name="Berlin A.M."/>
            <person name="Desjardins C.A."/>
            <person name="Dobbs E."/>
            <person name="Dukaj L."/>
            <person name="Fan L."/>
            <person name="FitzGerald M.G."/>
            <person name="French C."/>
            <person name="Gujja S."/>
            <person name="Hansen K."/>
            <person name="Keifenheim D."/>
            <person name="Levin J.Z."/>
            <person name="Mosher R.A."/>
            <person name="Mueller C.A."/>
            <person name="Pfiffner J."/>
            <person name="Priest M."/>
            <person name="Russ C."/>
            <person name="Smialowska A."/>
            <person name="Swoboda P."/>
            <person name="Sykes S.M."/>
            <person name="Vaughn M."/>
            <person name="Vengrova S."/>
            <person name="Yoder R."/>
            <person name="Zeng Q."/>
            <person name="Allshire R."/>
            <person name="Baulcombe D."/>
            <person name="Birren B.W."/>
            <person name="Brown W."/>
            <person name="Ekwall K."/>
            <person name="Kellis M."/>
            <person name="Leatherwood J."/>
            <person name="Levin H."/>
            <person name="Margalit H."/>
            <person name="Martienssen R."/>
            <person name="Nieduszynski C.A."/>
            <person name="Spatafora J.W."/>
            <person name="Friedman N."/>
            <person name="Dalgaard J.Z."/>
            <person name="Baumann P."/>
            <person name="Niki H."/>
            <person name="Regev A."/>
            <person name="Nusbaum C."/>
        </authorList>
    </citation>
    <scope>NUCLEOTIDE SEQUENCE [LARGE SCALE GENOMIC DNA]</scope>
    <source>
        <strain evidence="14">yFS275 / FY16936</strain>
    </source>
</reference>
<dbReference type="PROSITE" id="PS00108">
    <property type="entry name" value="PROTEIN_KINASE_ST"/>
    <property type="match status" value="1"/>
</dbReference>
<dbReference type="InterPro" id="IPR008271">
    <property type="entry name" value="Ser/Thr_kinase_AS"/>
</dbReference>
<dbReference type="OMA" id="WVARATN"/>
<evidence type="ECO:0000256" key="1">
    <source>
        <dbReference type="ARBA" id="ARBA00006485"/>
    </source>
</evidence>
<dbReference type="CDD" id="cd07843">
    <property type="entry name" value="STKc_CDC2L1"/>
    <property type="match status" value="1"/>
</dbReference>
<dbReference type="Gene3D" id="3.30.200.20">
    <property type="entry name" value="Phosphorylase Kinase, domain 1"/>
    <property type="match status" value="1"/>
</dbReference>
<dbReference type="PANTHER" id="PTHR24056">
    <property type="entry name" value="CELL DIVISION PROTEIN KINASE"/>
    <property type="match status" value="1"/>
</dbReference>
<feature type="region of interest" description="Disordered" evidence="10">
    <location>
        <begin position="355"/>
        <end position="401"/>
    </location>
</feature>
<dbReference type="SUPFAM" id="SSF56112">
    <property type="entry name" value="Protein kinase-like (PK-like)"/>
    <property type="match status" value="1"/>
</dbReference>
<evidence type="ECO:0000259" key="11">
    <source>
        <dbReference type="PROSITE" id="PS50011"/>
    </source>
</evidence>
<dbReference type="AlphaFoldDB" id="B6K468"/>
<feature type="domain" description="Protein kinase" evidence="11">
    <location>
        <begin position="71"/>
        <end position="358"/>
    </location>
</feature>
<evidence type="ECO:0000256" key="5">
    <source>
        <dbReference type="ARBA" id="ARBA00022741"/>
    </source>
</evidence>
<dbReference type="InterPro" id="IPR000719">
    <property type="entry name" value="Prot_kinase_dom"/>
</dbReference>
<dbReference type="PANTHER" id="PTHR24056:SF107">
    <property type="entry name" value="CYCLIN-DEPENDENT KINASE 11A-RELATED"/>
    <property type="match status" value="1"/>
</dbReference>
<comment type="similarity">
    <text evidence="1">Belongs to the protein kinase superfamily. CMGC Ser/Thr protein kinase family. CDC2/CDKX subfamily.</text>
</comment>